<dbReference type="Proteomes" id="UP000694904">
    <property type="component" value="Chromosome 4"/>
</dbReference>
<evidence type="ECO:0000256" key="3">
    <source>
        <dbReference type="SAM" id="SignalP"/>
    </source>
</evidence>
<dbReference type="PRINTS" id="PR00722">
    <property type="entry name" value="CHYMOTRYPSIN"/>
</dbReference>
<evidence type="ECO:0000313" key="6">
    <source>
        <dbReference type="RefSeq" id="XP_017862434.1"/>
    </source>
</evidence>
<dbReference type="InterPro" id="IPR001254">
    <property type="entry name" value="Trypsin_dom"/>
</dbReference>
<reference evidence="5" key="1">
    <citation type="journal article" date="1997" name="Nucleic Acids Res.">
        <title>tRNAscan-SE: a program for improved detection of transfer RNA genes in genomic sequence.</title>
        <authorList>
            <person name="Lowe T.M."/>
            <person name="Eddy S.R."/>
        </authorList>
    </citation>
    <scope>NUCLEOTIDE SEQUENCE [LARGE SCALE GENOMIC DNA]</scope>
</reference>
<dbReference type="Gene3D" id="2.40.10.10">
    <property type="entry name" value="Trypsin-like serine proteases"/>
    <property type="match status" value="1"/>
</dbReference>
<evidence type="ECO:0000313" key="5">
    <source>
        <dbReference type="Proteomes" id="UP000694904"/>
    </source>
</evidence>
<sequence length="275" mass="30850">MSKLLHLVGLLFSSCLVFGQGHPRITNGKPAWQKLLPYQVWLECTFKESEDPFYCGGTIISKRWILTAAHCLQLTDHELENVLVFAGIVNTTDDDEPGRVEILVDKQDTIVHAEYDEHIATYDIALIHLPEDLKLSAYIQPAKLPKRKPPNKYEGRKALVSGWGRMANHEPAEILQFLQVRIIPNTLCESLWNKELVGEKKLILDSFLCVNTHRGMPCVGDSGGPLVLDDGSNVVVGVVSHGYDSECKRPVPDVFMRVSSFLDWIEQHTGGLTKH</sequence>
<dbReference type="RefSeq" id="XP_017862434.1">
    <property type="nucleotide sequence ID" value="XM_018006945.1"/>
</dbReference>
<keyword evidence="5" id="KW-1185">Reference proteome</keyword>
<dbReference type="CDD" id="cd00190">
    <property type="entry name" value="Tryp_SPc"/>
    <property type="match status" value="1"/>
</dbReference>
<evidence type="ECO:0000256" key="1">
    <source>
        <dbReference type="ARBA" id="ARBA00023157"/>
    </source>
</evidence>
<dbReference type="InterPro" id="IPR009003">
    <property type="entry name" value="Peptidase_S1_PA"/>
</dbReference>
<protein>
    <submittedName>
        <fullName evidence="6">Collagenase</fullName>
    </submittedName>
</protein>
<dbReference type="SUPFAM" id="SSF50494">
    <property type="entry name" value="Trypsin-like serine proteases"/>
    <property type="match status" value="1"/>
</dbReference>
<proteinExistence type="inferred from homology"/>
<dbReference type="PANTHER" id="PTHR24256">
    <property type="entry name" value="TRYPTASE-RELATED"/>
    <property type="match status" value="1"/>
</dbReference>
<dbReference type="InterPro" id="IPR001314">
    <property type="entry name" value="Peptidase_S1A"/>
</dbReference>
<comment type="similarity">
    <text evidence="2">Belongs to the peptidase S1 family. CLIP subfamily.</text>
</comment>
<evidence type="ECO:0000259" key="4">
    <source>
        <dbReference type="PROSITE" id="PS50240"/>
    </source>
</evidence>
<dbReference type="SMART" id="SM00020">
    <property type="entry name" value="Tryp_SPc"/>
    <property type="match status" value="1"/>
</dbReference>
<keyword evidence="1" id="KW-1015">Disulfide bond</keyword>
<dbReference type="PROSITE" id="PS50240">
    <property type="entry name" value="TRYPSIN_DOM"/>
    <property type="match status" value="1"/>
</dbReference>
<dbReference type="InterPro" id="IPR018114">
    <property type="entry name" value="TRYPSIN_HIS"/>
</dbReference>
<dbReference type="PROSITE" id="PS51257">
    <property type="entry name" value="PROKAR_LIPOPROTEIN"/>
    <property type="match status" value="1"/>
</dbReference>
<dbReference type="Pfam" id="PF00089">
    <property type="entry name" value="Trypsin"/>
    <property type="match status" value="1"/>
</dbReference>
<gene>
    <name evidence="6" type="primary">LOC108613459</name>
</gene>
<evidence type="ECO:0000256" key="2">
    <source>
        <dbReference type="ARBA" id="ARBA00024195"/>
    </source>
</evidence>
<organism evidence="5 6">
    <name type="scientific">Drosophila arizonae</name>
    <name type="common">Fruit fly</name>
    <dbReference type="NCBI Taxonomy" id="7263"/>
    <lineage>
        <taxon>Eukaryota</taxon>
        <taxon>Metazoa</taxon>
        <taxon>Ecdysozoa</taxon>
        <taxon>Arthropoda</taxon>
        <taxon>Hexapoda</taxon>
        <taxon>Insecta</taxon>
        <taxon>Pterygota</taxon>
        <taxon>Neoptera</taxon>
        <taxon>Endopterygota</taxon>
        <taxon>Diptera</taxon>
        <taxon>Brachycera</taxon>
        <taxon>Muscomorpha</taxon>
        <taxon>Ephydroidea</taxon>
        <taxon>Drosophilidae</taxon>
        <taxon>Drosophila</taxon>
    </lineage>
</organism>
<dbReference type="InterPro" id="IPR043504">
    <property type="entry name" value="Peptidase_S1_PA_chymotrypsin"/>
</dbReference>
<feature type="chain" id="PRO_5045159272" evidence="3">
    <location>
        <begin position="22"/>
        <end position="275"/>
    </location>
</feature>
<keyword evidence="3" id="KW-0732">Signal</keyword>
<dbReference type="GeneID" id="108613459"/>
<dbReference type="InterPro" id="IPR051487">
    <property type="entry name" value="Ser/Thr_Proteases_Immune/Dev"/>
</dbReference>
<accession>A0ABM1P5E8</accession>
<reference evidence="6" key="3">
    <citation type="submission" date="2025-08" db="UniProtKB">
        <authorList>
            <consortium name="RefSeq"/>
        </authorList>
    </citation>
    <scope>IDENTIFICATION</scope>
    <source>
        <tissue evidence="6">Whole organism</tissue>
    </source>
</reference>
<feature type="domain" description="Peptidase S1" evidence="4">
    <location>
        <begin position="25"/>
        <end position="270"/>
    </location>
</feature>
<dbReference type="PROSITE" id="PS00134">
    <property type="entry name" value="TRYPSIN_HIS"/>
    <property type="match status" value="1"/>
</dbReference>
<name>A0ABM1P5E8_DROAR</name>
<feature type="signal peptide" evidence="3">
    <location>
        <begin position="1"/>
        <end position="21"/>
    </location>
</feature>
<reference evidence="5" key="2">
    <citation type="journal article" date="2016" name="G3 (Bethesda)">
        <title>Genome Evolution in Three Species of Cactophilic Drosophila.</title>
        <authorList>
            <person name="Sanchez-Flores A."/>
            <person name="Penazola F."/>
            <person name="Carpinteyro-Ponce J."/>
            <person name="Nazario-Yepiz N."/>
            <person name="Abreu-Goodger C."/>
            <person name="Machado C.A."/>
            <person name="Markow T.A."/>
        </authorList>
    </citation>
    <scope>NUCLEOTIDE SEQUENCE [LARGE SCALE GENOMIC DNA]</scope>
</reference>